<sequence>MKKVKICDREFDIDCNALTYIQYRKKFNRGIFEDFEIIQNFITMQTLMANQLKKENPKITEVEITTKLSRLMLKSIDNYIEAVTRIAYICCYTANPKIGEYEDWLKLIKRINTTDDWIVEVTEFAVDNFCG</sequence>
<organism evidence="1">
    <name type="scientific">Myoviridae sp. ct8mY9</name>
    <dbReference type="NCBI Taxonomy" id="2827664"/>
    <lineage>
        <taxon>Viruses</taxon>
        <taxon>Duplodnaviria</taxon>
        <taxon>Heunggongvirae</taxon>
        <taxon>Uroviricota</taxon>
        <taxon>Caudoviricetes</taxon>
    </lineage>
</organism>
<proteinExistence type="predicted"/>
<protein>
    <submittedName>
        <fullName evidence="1">Tail assembly chaperone protein</fullName>
    </submittedName>
</protein>
<evidence type="ECO:0000313" key="1">
    <source>
        <dbReference type="EMBL" id="DAF49379.1"/>
    </source>
</evidence>
<name>A0A8S5SEY1_9CAUD</name>
<accession>A0A8S5SEY1</accession>
<dbReference type="EMBL" id="BK032581">
    <property type="protein sequence ID" value="DAF49379.1"/>
    <property type="molecule type" value="Genomic_DNA"/>
</dbReference>
<reference evidence="1" key="1">
    <citation type="journal article" date="2021" name="Proc. Natl. Acad. Sci. U.S.A.">
        <title>A Catalog of Tens of Thousands of Viruses from Human Metagenomes Reveals Hidden Associations with Chronic Diseases.</title>
        <authorList>
            <person name="Tisza M.J."/>
            <person name="Buck C.B."/>
        </authorList>
    </citation>
    <scope>NUCLEOTIDE SEQUENCE</scope>
    <source>
        <strain evidence="1">Ct8mY9</strain>
    </source>
</reference>